<dbReference type="InterPro" id="IPR001173">
    <property type="entry name" value="Glyco_trans_2-like"/>
</dbReference>
<sequence>MEKPLVSVLIPAIGNPHYVELALTSVLLQTYTNIEIIIRDPSTTDTIQILLEKEFLPYSNKITYIRDSKYMSRLNILQELLKVSKGEYVTFLMEEDLLYPSKIEKMMNYFLRDNTNSIKLVTSYTEPIDIQGNILPVVNSITKNHASDVQWDSTIGSHFILKYKDYVGGLSAPLFRKQDLIQPFGQFAGHQFIKDVEIASWLTLLTQGSLVVIIDELTFERKNIDNQKYKIDIDLITDWISIIKLIKNSSNIHTKNIERIIVQKLLGWLSNLLANKQNIFSLMEQEKMNSYKNYLYELQT</sequence>
<gene>
    <name evidence="3" type="ORF">BLX06_25150</name>
</gene>
<dbReference type="InterPro" id="IPR029044">
    <property type="entry name" value="Nucleotide-diphossugar_trans"/>
</dbReference>
<dbReference type="Gene3D" id="3.90.550.10">
    <property type="entry name" value="Spore Coat Polysaccharide Biosynthesis Protein SpsA, Chain A"/>
    <property type="match status" value="1"/>
</dbReference>
<dbReference type="PANTHER" id="PTHR22916:SF3">
    <property type="entry name" value="UDP-GLCNAC:BETAGAL BETA-1,3-N-ACETYLGLUCOSAMINYLTRANSFERASE-LIKE PROTEIN 1"/>
    <property type="match status" value="1"/>
</dbReference>
<dbReference type="Pfam" id="PF00535">
    <property type="entry name" value="Glycos_transf_2"/>
    <property type="match status" value="1"/>
</dbReference>
<dbReference type="PANTHER" id="PTHR22916">
    <property type="entry name" value="GLYCOSYLTRANSFERASE"/>
    <property type="match status" value="1"/>
</dbReference>
<evidence type="ECO:0000256" key="1">
    <source>
        <dbReference type="ARBA" id="ARBA00006739"/>
    </source>
</evidence>
<dbReference type="RefSeq" id="WP_176116620.1">
    <property type="nucleotide sequence ID" value="NZ_MUAU01000122.1"/>
</dbReference>
<evidence type="ECO:0000313" key="3">
    <source>
        <dbReference type="EMBL" id="OOR72374.1"/>
    </source>
</evidence>
<name>A0A9X6GDE4_BACCE</name>
<dbReference type="EMBL" id="MUAU01000122">
    <property type="protein sequence ID" value="OOR72374.1"/>
    <property type="molecule type" value="Genomic_DNA"/>
</dbReference>
<dbReference type="SUPFAM" id="SSF53448">
    <property type="entry name" value="Nucleotide-diphospho-sugar transferases"/>
    <property type="match status" value="1"/>
</dbReference>
<evidence type="ECO:0000259" key="2">
    <source>
        <dbReference type="Pfam" id="PF00535"/>
    </source>
</evidence>
<comment type="caution">
    <text evidence="3">The sequence shown here is derived from an EMBL/GenBank/DDBJ whole genome shotgun (WGS) entry which is preliminary data.</text>
</comment>
<dbReference type="Proteomes" id="UP000190641">
    <property type="component" value="Unassembled WGS sequence"/>
</dbReference>
<protein>
    <recommendedName>
        <fullName evidence="2">Glycosyltransferase 2-like domain-containing protein</fullName>
    </recommendedName>
</protein>
<evidence type="ECO:0000313" key="4">
    <source>
        <dbReference type="Proteomes" id="UP000190641"/>
    </source>
</evidence>
<comment type="similarity">
    <text evidence="1">Belongs to the glycosyltransferase 2 family.</text>
</comment>
<proteinExistence type="inferred from homology"/>
<feature type="domain" description="Glycosyltransferase 2-like" evidence="2">
    <location>
        <begin position="7"/>
        <end position="117"/>
    </location>
</feature>
<dbReference type="CDD" id="cd00761">
    <property type="entry name" value="Glyco_tranf_GTA_type"/>
    <property type="match status" value="1"/>
</dbReference>
<dbReference type="AlphaFoldDB" id="A0A9X6GDE4"/>
<reference evidence="3 4" key="1">
    <citation type="submission" date="2017-01" db="EMBL/GenBank/DDBJ databases">
        <title>Bacillus cereus isolates.</title>
        <authorList>
            <person name="Beno S.M."/>
        </authorList>
    </citation>
    <scope>NUCLEOTIDE SEQUENCE [LARGE SCALE GENOMIC DNA]</scope>
    <source>
        <strain evidence="3 4">FSL K6-1030</strain>
    </source>
</reference>
<accession>A0A9X6GDE4</accession>
<organism evidence="3 4">
    <name type="scientific">Bacillus cereus</name>
    <dbReference type="NCBI Taxonomy" id="1396"/>
    <lineage>
        <taxon>Bacteria</taxon>
        <taxon>Bacillati</taxon>
        <taxon>Bacillota</taxon>
        <taxon>Bacilli</taxon>
        <taxon>Bacillales</taxon>
        <taxon>Bacillaceae</taxon>
        <taxon>Bacillus</taxon>
        <taxon>Bacillus cereus group</taxon>
    </lineage>
</organism>
<dbReference type="GO" id="GO:0016758">
    <property type="term" value="F:hexosyltransferase activity"/>
    <property type="evidence" value="ECO:0007669"/>
    <property type="project" value="UniProtKB-ARBA"/>
</dbReference>